<dbReference type="InterPro" id="IPR047150">
    <property type="entry name" value="SGT"/>
</dbReference>
<keyword evidence="5" id="KW-1185">Reference proteome</keyword>
<dbReference type="PANTHER" id="PTHR45831">
    <property type="entry name" value="LD24721P"/>
    <property type="match status" value="1"/>
</dbReference>
<dbReference type="GO" id="GO:0006620">
    <property type="term" value="P:post-translational protein targeting to endoplasmic reticulum membrane"/>
    <property type="evidence" value="ECO:0007669"/>
    <property type="project" value="TreeGrafter"/>
</dbReference>
<dbReference type="GO" id="GO:0060090">
    <property type="term" value="F:molecular adaptor activity"/>
    <property type="evidence" value="ECO:0007669"/>
    <property type="project" value="TreeGrafter"/>
</dbReference>
<feature type="repeat" description="TPR" evidence="3">
    <location>
        <begin position="90"/>
        <end position="123"/>
    </location>
</feature>
<keyword evidence="2 3" id="KW-0802">TPR repeat</keyword>
<accession>A0A9J6PDZ6</accession>
<organism evidence="4 5">
    <name type="scientific">Futiania mangrovi</name>
    <dbReference type="NCBI Taxonomy" id="2959716"/>
    <lineage>
        <taxon>Bacteria</taxon>
        <taxon>Pseudomonadati</taxon>
        <taxon>Pseudomonadota</taxon>
        <taxon>Alphaproteobacteria</taxon>
        <taxon>Futianiales</taxon>
        <taxon>Futianiaceae</taxon>
        <taxon>Futiania</taxon>
    </lineage>
</organism>
<dbReference type="SUPFAM" id="SSF48452">
    <property type="entry name" value="TPR-like"/>
    <property type="match status" value="1"/>
</dbReference>
<dbReference type="InterPro" id="IPR019734">
    <property type="entry name" value="TPR_rpt"/>
</dbReference>
<gene>
    <name evidence="4" type="ORF">NJQ99_00275</name>
</gene>
<dbReference type="Gene3D" id="1.25.40.10">
    <property type="entry name" value="Tetratricopeptide repeat domain"/>
    <property type="match status" value="1"/>
</dbReference>
<protein>
    <submittedName>
        <fullName evidence="4">Tetratricopeptide repeat protein</fullName>
    </submittedName>
</protein>
<keyword evidence="1" id="KW-0677">Repeat</keyword>
<dbReference type="RefSeq" id="WP_269330805.1">
    <property type="nucleotide sequence ID" value="NZ_JAMZFT010000001.1"/>
</dbReference>
<reference evidence="4" key="1">
    <citation type="submission" date="2022-06" db="EMBL/GenBank/DDBJ databases">
        <title>Isolation and Genomics of Futiania mangrovii gen. nov., sp. nov., a Rare and Metabolically-versatile member in the Class Alphaproteobacteria.</title>
        <authorList>
            <person name="Liu L."/>
            <person name="Huang W.-C."/>
            <person name="Pan J."/>
            <person name="Li J."/>
            <person name="Huang Y."/>
            <person name="Du H."/>
            <person name="Liu Y."/>
            <person name="Li M."/>
        </authorList>
    </citation>
    <scope>NUCLEOTIDE SEQUENCE</scope>
    <source>
        <strain evidence="4">FT118</strain>
    </source>
</reference>
<evidence type="ECO:0000256" key="1">
    <source>
        <dbReference type="ARBA" id="ARBA00022737"/>
    </source>
</evidence>
<dbReference type="EMBL" id="JAMZFT010000001">
    <property type="protein sequence ID" value="MCP1334839.1"/>
    <property type="molecule type" value="Genomic_DNA"/>
</dbReference>
<dbReference type="AlphaFoldDB" id="A0A9J6PDZ6"/>
<evidence type="ECO:0000256" key="2">
    <source>
        <dbReference type="ARBA" id="ARBA00022803"/>
    </source>
</evidence>
<dbReference type="Pfam" id="PF13181">
    <property type="entry name" value="TPR_8"/>
    <property type="match status" value="1"/>
</dbReference>
<evidence type="ECO:0000313" key="4">
    <source>
        <dbReference type="EMBL" id="MCP1334839.1"/>
    </source>
</evidence>
<name>A0A9J6PDZ6_9PROT</name>
<dbReference type="Proteomes" id="UP001055804">
    <property type="component" value="Unassembled WGS sequence"/>
</dbReference>
<dbReference type="InterPro" id="IPR011990">
    <property type="entry name" value="TPR-like_helical_dom_sf"/>
</dbReference>
<evidence type="ECO:0000313" key="5">
    <source>
        <dbReference type="Proteomes" id="UP001055804"/>
    </source>
</evidence>
<dbReference type="SMART" id="SM00028">
    <property type="entry name" value="TPR"/>
    <property type="match status" value="3"/>
</dbReference>
<dbReference type="PANTHER" id="PTHR45831:SF2">
    <property type="entry name" value="LD24721P"/>
    <property type="match status" value="1"/>
</dbReference>
<feature type="repeat" description="TPR" evidence="3">
    <location>
        <begin position="124"/>
        <end position="157"/>
    </location>
</feature>
<dbReference type="GO" id="GO:0016020">
    <property type="term" value="C:membrane"/>
    <property type="evidence" value="ECO:0007669"/>
    <property type="project" value="TreeGrafter"/>
</dbReference>
<dbReference type="GO" id="GO:0072380">
    <property type="term" value="C:TRC complex"/>
    <property type="evidence" value="ECO:0007669"/>
    <property type="project" value="TreeGrafter"/>
</dbReference>
<evidence type="ECO:0000256" key="3">
    <source>
        <dbReference type="PROSITE-ProRule" id="PRU00339"/>
    </source>
</evidence>
<dbReference type="Pfam" id="PF13432">
    <property type="entry name" value="TPR_16"/>
    <property type="match status" value="1"/>
</dbReference>
<dbReference type="PROSITE" id="PS50005">
    <property type="entry name" value="TPR"/>
    <property type="match status" value="2"/>
</dbReference>
<sequence>MAVLVLALSAPAHARQTDPRLDSLFGRLQVAEDGPPVERLTREIWTVWTESGSPTLDLLMKRAQMAVNAKKFETAIAILDTVVEIDPDYAEGWNRRATVHFLAGDYARSALDIEKVLDLEPRHFGALSGLGQIMERIGRPEAALDAYRRALMVNPHMPQVRSRVDDLTPEVEGRGI</sequence>
<proteinExistence type="predicted"/>
<comment type="caution">
    <text evidence="4">The sequence shown here is derived from an EMBL/GenBank/DDBJ whole genome shotgun (WGS) entry which is preliminary data.</text>
</comment>